<keyword evidence="2" id="KW-1185">Reference proteome</keyword>
<dbReference type="RefSeq" id="WP_079734029.1">
    <property type="nucleotide sequence ID" value="NZ_LT670848.1"/>
</dbReference>
<accession>A0A1M7IYL2</accession>
<dbReference type="EMBL" id="LT670848">
    <property type="protein sequence ID" value="SHM45924.1"/>
    <property type="molecule type" value="Genomic_DNA"/>
</dbReference>
<dbReference type="AlphaFoldDB" id="A0A1M7IYL2"/>
<proteinExistence type="predicted"/>
<organism evidence="1 2">
    <name type="scientific">Salegentibacter salegens</name>
    <dbReference type="NCBI Taxonomy" id="143223"/>
    <lineage>
        <taxon>Bacteria</taxon>
        <taxon>Pseudomonadati</taxon>
        <taxon>Bacteroidota</taxon>
        <taxon>Flavobacteriia</taxon>
        <taxon>Flavobacteriales</taxon>
        <taxon>Flavobacteriaceae</taxon>
        <taxon>Salegentibacter</taxon>
    </lineage>
</organism>
<name>A0A1M7IYL2_9FLAO</name>
<evidence type="ECO:0000313" key="2">
    <source>
        <dbReference type="Proteomes" id="UP000190235"/>
    </source>
</evidence>
<dbReference type="Proteomes" id="UP000190235">
    <property type="component" value="Chromosome I"/>
</dbReference>
<dbReference type="OrthoDB" id="1173423at2"/>
<sequence length="261" mass="29454">MKVSFIIFLFIFSLPIFSQEKLDNDAVIELYSMDFGEEIIIAKINNSPGKYNTSIPALKKLKEGGIPSKVIAAMINNSIEPVKTGIFYKTPTGEVEKIEPLAFSGRRTNHLTAAMTYGIAANNSYAYLRNNSSSNKIKKLDQIFEFYFDETQRSETSNPNYLFMDARSPRDFVLVKLFSNDRKNHRGIKTGEHGSFSGSQTGIDSEDIIEVAVSDEGNGKYRIRSMKPLKPGEYCFIYQGALPVDRNYVARTIYDFSIIPE</sequence>
<protein>
    <submittedName>
        <fullName evidence="1">Uncharacterized protein</fullName>
    </submittedName>
</protein>
<reference evidence="2" key="1">
    <citation type="submission" date="2016-11" db="EMBL/GenBank/DDBJ databases">
        <authorList>
            <person name="Varghese N."/>
            <person name="Submissions S."/>
        </authorList>
    </citation>
    <scope>NUCLEOTIDE SEQUENCE [LARGE SCALE GENOMIC DNA]</scope>
    <source>
        <strain evidence="2">ACAM 48</strain>
    </source>
</reference>
<evidence type="ECO:0000313" key="1">
    <source>
        <dbReference type="EMBL" id="SHM45924.1"/>
    </source>
</evidence>
<gene>
    <name evidence="1" type="ORF">SAMN05878281_0744</name>
</gene>